<evidence type="ECO:0000313" key="9">
    <source>
        <dbReference type="Proteomes" id="UP000264006"/>
    </source>
</evidence>
<feature type="region of interest" description="Disordered" evidence="5">
    <location>
        <begin position="457"/>
        <end position="490"/>
    </location>
</feature>
<feature type="transmembrane region" description="Helical" evidence="6">
    <location>
        <begin position="75"/>
        <end position="94"/>
    </location>
</feature>
<proteinExistence type="predicted"/>
<feature type="transmembrane region" description="Helical" evidence="6">
    <location>
        <begin position="196"/>
        <end position="216"/>
    </location>
</feature>
<organism evidence="8 9">
    <name type="scientific">Euzebya pacifica</name>
    <dbReference type="NCBI Taxonomy" id="1608957"/>
    <lineage>
        <taxon>Bacteria</taxon>
        <taxon>Bacillati</taxon>
        <taxon>Actinomycetota</taxon>
        <taxon>Nitriliruptoria</taxon>
        <taxon>Euzebyales</taxon>
    </lineage>
</organism>
<feature type="transmembrane region" description="Helical" evidence="6">
    <location>
        <begin position="12"/>
        <end position="31"/>
    </location>
</feature>
<dbReference type="KEGG" id="euz:DVS28_a2140"/>
<sequence>MGTAAGRWAVTATVAGSAVAMVAGTVVNVALPDIADGLDTGTLGVQWILNSYMLALASLILIGGALGDTFGRRRIYVLGTVVFGVASVAAAAAPTIGTLLAARVLMGIGGALLTPGSLAILEASFAEEDRSAAIGAWSGFGGIAAAVGPLVGGLLLDVGGWRSLFLLNVPVCALAVVLTVRHLPESKDPSADGSRLDWLGTITAAVGLGALTYGLIGLGDGVSALSVGAASIGAVVLVGFVVVERRVPAPLVPLGMFADRTFSVANGITFVVYAALGGVFFLLVVFLREVLGFSGVQAGAATLPITSLMLLLSARSGRLASRIGPRIPLTIGPLLLAAGMVGYSLLGEGSSYLRDVLPAMLVFGAGLVLLVAPVTATVLAAADSAKAGVASGINNAVARTAGLLAVAVLPPAAGLGPGAFDNPARFAAGFSRAMLLTAALAFVSAIIAFLGLPSTLRTPRRGPDPGPHERTYCNLDAPPSGGTRPVESSR</sequence>
<dbReference type="PANTHER" id="PTHR42718:SF42">
    <property type="entry name" value="EXPORT PROTEIN"/>
    <property type="match status" value="1"/>
</dbReference>
<dbReference type="Pfam" id="PF07690">
    <property type="entry name" value="MFS_1"/>
    <property type="match status" value="1"/>
</dbReference>
<name>A0A346XX76_9ACTN</name>
<dbReference type="EMBL" id="CP031165">
    <property type="protein sequence ID" value="AXV06823.1"/>
    <property type="molecule type" value="Genomic_DNA"/>
</dbReference>
<dbReference type="InterPro" id="IPR011701">
    <property type="entry name" value="MFS"/>
</dbReference>
<feature type="transmembrane region" description="Helical" evidence="6">
    <location>
        <begin position="43"/>
        <end position="63"/>
    </location>
</feature>
<feature type="transmembrane region" description="Helical" evidence="6">
    <location>
        <begin position="222"/>
        <end position="243"/>
    </location>
</feature>
<dbReference type="Proteomes" id="UP000264006">
    <property type="component" value="Chromosome"/>
</dbReference>
<evidence type="ECO:0000313" key="8">
    <source>
        <dbReference type="EMBL" id="AXV06823.1"/>
    </source>
</evidence>
<dbReference type="AlphaFoldDB" id="A0A346XX76"/>
<keyword evidence="3 6" id="KW-1133">Transmembrane helix</keyword>
<comment type="subcellular location">
    <subcellularLocation>
        <location evidence="1">Cell membrane</location>
        <topology evidence="1">Multi-pass membrane protein</topology>
    </subcellularLocation>
</comment>
<evidence type="ECO:0000259" key="7">
    <source>
        <dbReference type="PROSITE" id="PS50850"/>
    </source>
</evidence>
<dbReference type="PROSITE" id="PS50850">
    <property type="entry name" value="MFS"/>
    <property type="match status" value="1"/>
</dbReference>
<feature type="transmembrane region" description="Helical" evidence="6">
    <location>
        <begin position="358"/>
        <end position="381"/>
    </location>
</feature>
<feature type="transmembrane region" description="Helical" evidence="6">
    <location>
        <begin position="133"/>
        <end position="152"/>
    </location>
</feature>
<dbReference type="CDD" id="cd17321">
    <property type="entry name" value="MFS_MMR_MDR_like"/>
    <property type="match status" value="1"/>
</dbReference>
<feature type="compositionally biased region" description="Basic and acidic residues" evidence="5">
    <location>
        <begin position="461"/>
        <end position="471"/>
    </location>
</feature>
<keyword evidence="9" id="KW-1185">Reference proteome</keyword>
<dbReference type="InterPro" id="IPR020846">
    <property type="entry name" value="MFS_dom"/>
</dbReference>
<feature type="transmembrane region" description="Helical" evidence="6">
    <location>
        <begin position="164"/>
        <end position="184"/>
    </location>
</feature>
<dbReference type="GO" id="GO:0022857">
    <property type="term" value="F:transmembrane transporter activity"/>
    <property type="evidence" value="ECO:0007669"/>
    <property type="project" value="InterPro"/>
</dbReference>
<evidence type="ECO:0000256" key="6">
    <source>
        <dbReference type="SAM" id="Phobius"/>
    </source>
</evidence>
<evidence type="ECO:0000256" key="1">
    <source>
        <dbReference type="ARBA" id="ARBA00004651"/>
    </source>
</evidence>
<dbReference type="InterPro" id="IPR036259">
    <property type="entry name" value="MFS_trans_sf"/>
</dbReference>
<evidence type="ECO:0000256" key="3">
    <source>
        <dbReference type="ARBA" id="ARBA00022989"/>
    </source>
</evidence>
<keyword evidence="2 6" id="KW-0812">Transmembrane</keyword>
<evidence type="ECO:0000256" key="4">
    <source>
        <dbReference type="ARBA" id="ARBA00023136"/>
    </source>
</evidence>
<feature type="transmembrane region" description="Helical" evidence="6">
    <location>
        <begin position="326"/>
        <end position="346"/>
    </location>
</feature>
<evidence type="ECO:0000256" key="5">
    <source>
        <dbReference type="SAM" id="MobiDB-lite"/>
    </source>
</evidence>
<keyword evidence="4 6" id="KW-0472">Membrane</keyword>
<feature type="transmembrane region" description="Helical" evidence="6">
    <location>
        <begin position="293"/>
        <end position="314"/>
    </location>
</feature>
<dbReference type="SUPFAM" id="SSF103473">
    <property type="entry name" value="MFS general substrate transporter"/>
    <property type="match status" value="1"/>
</dbReference>
<dbReference type="Gene3D" id="1.20.1250.20">
    <property type="entry name" value="MFS general substrate transporter like domains"/>
    <property type="match status" value="1"/>
</dbReference>
<dbReference type="GO" id="GO:0005886">
    <property type="term" value="C:plasma membrane"/>
    <property type="evidence" value="ECO:0007669"/>
    <property type="project" value="UniProtKB-SubCell"/>
</dbReference>
<keyword evidence="8" id="KW-0762">Sugar transport</keyword>
<feature type="transmembrane region" description="Helical" evidence="6">
    <location>
        <begin position="393"/>
        <end position="413"/>
    </location>
</feature>
<accession>A0A346XX76</accession>
<feature type="transmembrane region" description="Helical" evidence="6">
    <location>
        <begin position="433"/>
        <end position="452"/>
    </location>
</feature>
<feature type="transmembrane region" description="Helical" evidence="6">
    <location>
        <begin position="100"/>
        <end position="121"/>
    </location>
</feature>
<gene>
    <name evidence="8" type="ORF">DVS28_a2140</name>
</gene>
<evidence type="ECO:0000256" key="2">
    <source>
        <dbReference type="ARBA" id="ARBA00022692"/>
    </source>
</evidence>
<keyword evidence="8" id="KW-0813">Transport</keyword>
<feature type="transmembrane region" description="Helical" evidence="6">
    <location>
        <begin position="264"/>
        <end position="287"/>
    </location>
</feature>
<protein>
    <submittedName>
        <fullName evidence="8">Putative sugar transporter</fullName>
    </submittedName>
</protein>
<reference evidence="8 9" key="1">
    <citation type="submission" date="2018-09" db="EMBL/GenBank/DDBJ databases">
        <title>Complete genome sequence of Euzebya sp. DY32-46 isolated from seawater of Pacific Ocean.</title>
        <authorList>
            <person name="Xu L."/>
            <person name="Wu Y.-H."/>
            <person name="Xu X.-W."/>
        </authorList>
    </citation>
    <scope>NUCLEOTIDE SEQUENCE [LARGE SCALE GENOMIC DNA]</scope>
    <source>
        <strain evidence="8 9">DY32-46</strain>
    </source>
</reference>
<dbReference type="Gene3D" id="1.20.1720.10">
    <property type="entry name" value="Multidrug resistance protein D"/>
    <property type="match status" value="1"/>
</dbReference>
<feature type="domain" description="Major facilitator superfamily (MFS) profile" evidence="7">
    <location>
        <begin position="9"/>
        <end position="456"/>
    </location>
</feature>
<dbReference type="PANTHER" id="PTHR42718">
    <property type="entry name" value="MAJOR FACILITATOR SUPERFAMILY MULTIDRUG TRANSPORTER MFSC"/>
    <property type="match status" value="1"/>
</dbReference>